<keyword evidence="11" id="KW-1185">Reference proteome</keyword>
<keyword evidence="5" id="KW-0862">Zinc</keyword>
<reference evidence="10 11" key="1">
    <citation type="submission" date="2015-01" db="EMBL/GenBank/DDBJ databases">
        <title>The Genome Sequence of Exophiala spinifera CBS89968.</title>
        <authorList>
            <consortium name="The Broad Institute Genomics Platform"/>
            <person name="Cuomo C."/>
            <person name="de Hoog S."/>
            <person name="Gorbushina A."/>
            <person name="Stielow B."/>
            <person name="Teixiera M."/>
            <person name="Abouelleil A."/>
            <person name="Chapman S.B."/>
            <person name="Priest M."/>
            <person name="Young S.K."/>
            <person name="Wortman J."/>
            <person name="Nusbaum C."/>
            <person name="Birren B."/>
        </authorList>
    </citation>
    <scope>NUCLEOTIDE SEQUENCE [LARGE SCALE GENOMIC DNA]</scope>
    <source>
        <strain evidence="10 11">CBS 89968</strain>
    </source>
</reference>
<feature type="compositionally biased region" description="Low complexity" evidence="8">
    <location>
        <begin position="935"/>
        <end position="945"/>
    </location>
</feature>
<dbReference type="GO" id="GO:0005634">
    <property type="term" value="C:nucleus"/>
    <property type="evidence" value="ECO:0007669"/>
    <property type="project" value="UniProtKB-SubCell"/>
</dbReference>
<comment type="subcellular location">
    <subcellularLocation>
        <location evidence="1">Nucleus</location>
    </subcellularLocation>
</comment>
<dbReference type="FunFam" id="3.30.160.60:FF:000065">
    <property type="entry name" value="B-cell CLL/lymphoma 6, member B"/>
    <property type="match status" value="1"/>
</dbReference>
<dbReference type="Gene3D" id="3.30.160.60">
    <property type="entry name" value="Classic Zinc Finger"/>
    <property type="match status" value="2"/>
</dbReference>
<evidence type="ECO:0000256" key="1">
    <source>
        <dbReference type="ARBA" id="ARBA00004123"/>
    </source>
</evidence>
<dbReference type="GO" id="GO:0008270">
    <property type="term" value="F:zinc ion binding"/>
    <property type="evidence" value="ECO:0007669"/>
    <property type="project" value="UniProtKB-KW"/>
</dbReference>
<feature type="region of interest" description="Disordered" evidence="8">
    <location>
        <begin position="98"/>
        <end position="141"/>
    </location>
</feature>
<keyword evidence="4 7" id="KW-0863">Zinc-finger</keyword>
<dbReference type="PROSITE" id="PS50157">
    <property type="entry name" value="ZINC_FINGER_C2H2_2"/>
    <property type="match status" value="2"/>
</dbReference>
<keyword evidence="3" id="KW-0677">Repeat</keyword>
<dbReference type="Pfam" id="PF00096">
    <property type="entry name" value="zf-C2H2"/>
    <property type="match status" value="2"/>
</dbReference>
<feature type="region of interest" description="Disordered" evidence="8">
    <location>
        <begin position="912"/>
        <end position="960"/>
    </location>
</feature>
<organism evidence="10 11">
    <name type="scientific">Exophiala spinifera</name>
    <dbReference type="NCBI Taxonomy" id="91928"/>
    <lineage>
        <taxon>Eukaryota</taxon>
        <taxon>Fungi</taxon>
        <taxon>Dikarya</taxon>
        <taxon>Ascomycota</taxon>
        <taxon>Pezizomycotina</taxon>
        <taxon>Eurotiomycetes</taxon>
        <taxon>Chaetothyriomycetidae</taxon>
        <taxon>Chaetothyriales</taxon>
        <taxon>Herpotrichiellaceae</taxon>
        <taxon>Exophiala</taxon>
    </lineage>
</organism>
<dbReference type="EMBL" id="KN847498">
    <property type="protein sequence ID" value="KIW11952.1"/>
    <property type="molecule type" value="Genomic_DNA"/>
</dbReference>
<feature type="domain" description="C2H2-type" evidence="9">
    <location>
        <begin position="79"/>
        <end position="107"/>
    </location>
</feature>
<evidence type="ECO:0000256" key="7">
    <source>
        <dbReference type="PROSITE-ProRule" id="PRU00042"/>
    </source>
</evidence>
<dbReference type="InterPro" id="IPR051059">
    <property type="entry name" value="VerF-like"/>
</dbReference>
<dbReference type="InterPro" id="IPR013087">
    <property type="entry name" value="Znf_C2H2_type"/>
</dbReference>
<feature type="region of interest" description="Disordered" evidence="8">
    <location>
        <begin position="469"/>
        <end position="494"/>
    </location>
</feature>
<dbReference type="InterPro" id="IPR007219">
    <property type="entry name" value="XnlR_reg_dom"/>
</dbReference>
<protein>
    <recommendedName>
        <fullName evidence="9">C2H2-type domain-containing protein</fullName>
    </recommendedName>
</protein>
<dbReference type="PANTHER" id="PTHR40626:SF13">
    <property type="entry name" value="RESPIRATION FACTOR 2-RELATED"/>
    <property type="match status" value="1"/>
</dbReference>
<dbReference type="GeneID" id="27336308"/>
<dbReference type="GO" id="GO:0000981">
    <property type="term" value="F:DNA-binding transcription factor activity, RNA polymerase II-specific"/>
    <property type="evidence" value="ECO:0007669"/>
    <property type="project" value="InterPro"/>
</dbReference>
<dbReference type="GO" id="GO:0000785">
    <property type="term" value="C:chromatin"/>
    <property type="evidence" value="ECO:0007669"/>
    <property type="project" value="TreeGrafter"/>
</dbReference>
<evidence type="ECO:0000256" key="5">
    <source>
        <dbReference type="ARBA" id="ARBA00022833"/>
    </source>
</evidence>
<dbReference type="RefSeq" id="XP_016232168.1">
    <property type="nucleotide sequence ID" value="XM_016383545.1"/>
</dbReference>
<dbReference type="STRING" id="91928.A0A0D1ZG52"/>
<dbReference type="SUPFAM" id="SSF57667">
    <property type="entry name" value="beta-beta-alpha zinc fingers"/>
    <property type="match status" value="1"/>
</dbReference>
<proteinExistence type="predicted"/>
<dbReference type="GO" id="GO:0000978">
    <property type="term" value="F:RNA polymerase II cis-regulatory region sequence-specific DNA binding"/>
    <property type="evidence" value="ECO:0007669"/>
    <property type="project" value="InterPro"/>
</dbReference>
<feature type="compositionally biased region" description="Polar residues" evidence="8">
    <location>
        <begin position="469"/>
        <end position="483"/>
    </location>
</feature>
<evidence type="ECO:0000313" key="11">
    <source>
        <dbReference type="Proteomes" id="UP000053328"/>
    </source>
</evidence>
<evidence type="ECO:0000256" key="6">
    <source>
        <dbReference type="ARBA" id="ARBA00023242"/>
    </source>
</evidence>
<evidence type="ECO:0000256" key="8">
    <source>
        <dbReference type="SAM" id="MobiDB-lite"/>
    </source>
</evidence>
<dbReference type="GO" id="GO:0006351">
    <property type="term" value="P:DNA-templated transcription"/>
    <property type="evidence" value="ECO:0007669"/>
    <property type="project" value="InterPro"/>
</dbReference>
<gene>
    <name evidence="10" type="ORF">PV08_09225</name>
</gene>
<dbReference type="SMART" id="SM00355">
    <property type="entry name" value="ZnF_C2H2"/>
    <property type="match status" value="2"/>
</dbReference>
<feature type="domain" description="C2H2-type" evidence="9">
    <location>
        <begin position="51"/>
        <end position="78"/>
    </location>
</feature>
<dbReference type="HOGENOM" id="CLU_008344_0_0_1"/>
<dbReference type="Pfam" id="PF04082">
    <property type="entry name" value="Fungal_trans"/>
    <property type="match status" value="1"/>
</dbReference>
<feature type="region of interest" description="Disordered" evidence="8">
    <location>
        <begin position="1"/>
        <end position="52"/>
    </location>
</feature>
<dbReference type="CDD" id="cd12148">
    <property type="entry name" value="fungal_TF_MHR"/>
    <property type="match status" value="1"/>
</dbReference>
<feature type="compositionally biased region" description="Basic and acidic residues" evidence="8">
    <location>
        <begin position="923"/>
        <end position="934"/>
    </location>
</feature>
<keyword evidence="6" id="KW-0539">Nucleus</keyword>
<dbReference type="FunFam" id="3.30.160.60:FF:000576">
    <property type="entry name" value="C2H2 transcription factor (AmdX)"/>
    <property type="match status" value="1"/>
</dbReference>
<dbReference type="AlphaFoldDB" id="A0A0D1ZG52"/>
<sequence length="1110" mass="120998">MAAGGAPAREMTGDPAPGIDPEPPSKKTTTTSNEAEARKHPPPKTDKPRPHVCTTCTRSFARLEHLKRHERSHTKEKPFECPECTRCFARRDLLLRHQQKLHSSTTPASRPRGSRRESVAGVANGRVRKNSTTSSQATMRPRANTLSHVDAATLGMLASSVGTTGRQVIPNHHHHNSMSVLGSSQGPLYRSASTNHYPFDLPKLETGLPIDLSSGLRTAPPFGGFGAEFDLGTLDMPTDHGDTINPHALHVSGGGLYGSAAHFHQLFGGMSASQALTDDDATFDWMAQGFENQMTFSQANENAIDDSSPSAMSTNSPAGLTEISGDPTIGAMQQTIGSVAPLWTGSLASQAAMVNSPVSMELMASFNEMVQPSIGTISPKSLFGHGGSLDLSLPTPPDMLPIDSSGLHFPGLHLPFSKEGPESTTSTASMDSSLQYSSVTTMSSDLVTDHIRSVLLAGLCQTTGFGQRKYSQPAVSSPLSPGASSRPRGFNASTFPSTGDLQRYVASYIRFFHPHLPFLHIPTLNFESSDYTTPVRLVSGQSPYGRPIVSGGGSCLILSIAAIGALYEHETSQSKDLFECAKRLISSYLEERRKANMTKTQFAPKHATEREDTPLWLVQAMLLNVIYGHNCGDKTAAELASNHCAALVSLARGAELTRPASGYSTQVSKMDIDGTSKTSWGQLTNEVDDSDWIEWKVTEERKRTLYSVFILSSMLVTAYNHPPALTNSEIRLNLPCDEHLWAAESAQVWRGYGGTTSADANSTTFADSLTHLLMAAQRERRQSSALAAFGPTAEPELRPSTFGCLILVNALHNYIWETRQRHLGRQWTTSETEQMHAHIEPALRAWQAAWASNPTHSLERPNPFGAGPLSADCIPLLDLAYVRLFINLGRSKEAFWQRDYDAVAEELAKGLESVHNRAGSNSTREKASPARRYDPMTQPQMTPPQDNSVQEGEGDRDQELHQALSSRREKHLRKAAFYAADSLSVSDKLGLSFAEYSSRELPVQSAMCAFDCAQVLAEWITTVQERVGKYIGVIGRDEMNLMEVPGILLLEDEDRKLIQKIDEVLSSAEQKVEARGSFDLRMAQDGGHGSRILVLTAYLLERDAVWPGTC</sequence>
<feature type="compositionally biased region" description="Basic and acidic residues" evidence="8">
    <location>
        <begin position="35"/>
        <end position="49"/>
    </location>
</feature>
<dbReference type="PANTHER" id="PTHR40626">
    <property type="entry name" value="MIP31509P"/>
    <property type="match status" value="1"/>
</dbReference>
<name>A0A0D1ZG52_9EURO</name>
<dbReference type="VEuPathDB" id="FungiDB:PV08_09225"/>
<evidence type="ECO:0000259" key="9">
    <source>
        <dbReference type="PROSITE" id="PS50157"/>
    </source>
</evidence>
<evidence type="ECO:0000256" key="4">
    <source>
        <dbReference type="ARBA" id="ARBA00022771"/>
    </source>
</evidence>
<accession>A0A0D1ZG52</accession>
<dbReference type="OrthoDB" id="6077919at2759"/>
<evidence type="ECO:0000256" key="3">
    <source>
        <dbReference type="ARBA" id="ARBA00022737"/>
    </source>
</evidence>
<evidence type="ECO:0000313" key="10">
    <source>
        <dbReference type="EMBL" id="KIW11952.1"/>
    </source>
</evidence>
<keyword evidence="2" id="KW-0479">Metal-binding</keyword>
<dbReference type="Proteomes" id="UP000053328">
    <property type="component" value="Unassembled WGS sequence"/>
</dbReference>
<evidence type="ECO:0000256" key="2">
    <source>
        <dbReference type="ARBA" id="ARBA00022723"/>
    </source>
</evidence>
<dbReference type="PROSITE" id="PS00028">
    <property type="entry name" value="ZINC_FINGER_C2H2_1"/>
    <property type="match status" value="2"/>
</dbReference>
<dbReference type="InterPro" id="IPR036236">
    <property type="entry name" value="Znf_C2H2_sf"/>
</dbReference>